<feature type="transmembrane region" description="Helical" evidence="1">
    <location>
        <begin position="144"/>
        <end position="165"/>
    </location>
</feature>
<proteinExistence type="predicted"/>
<gene>
    <name evidence="2" type="ORF">Pan54_01650</name>
</gene>
<evidence type="ECO:0000313" key="3">
    <source>
        <dbReference type="Proteomes" id="UP000316095"/>
    </source>
</evidence>
<evidence type="ECO:0000313" key="2">
    <source>
        <dbReference type="EMBL" id="TWT59459.1"/>
    </source>
</evidence>
<dbReference type="OrthoDB" id="140980at2"/>
<feature type="transmembrane region" description="Helical" evidence="1">
    <location>
        <begin position="262"/>
        <end position="283"/>
    </location>
</feature>
<dbReference type="PANTHER" id="PTHR43044">
    <property type="match status" value="1"/>
</dbReference>
<dbReference type="PANTHER" id="PTHR43044:SF1">
    <property type="entry name" value="QUINOL:CYTOCHROME C OXIDOREDUCTASE QUINONE-BINDING SUBUNIT 2"/>
    <property type="match status" value="1"/>
</dbReference>
<dbReference type="AlphaFoldDB" id="A0A5C5X9T1"/>
<feature type="transmembrane region" description="Helical" evidence="1">
    <location>
        <begin position="23"/>
        <end position="43"/>
    </location>
</feature>
<evidence type="ECO:0000256" key="1">
    <source>
        <dbReference type="SAM" id="Phobius"/>
    </source>
</evidence>
<feature type="transmembrane region" description="Helical" evidence="1">
    <location>
        <begin position="96"/>
        <end position="113"/>
    </location>
</feature>
<reference evidence="2 3" key="1">
    <citation type="submission" date="2019-02" db="EMBL/GenBank/DDBJ databases">
        <title>Deep-cultivation of Planctomycetes and their phenomic and genomic characterization uncovers novel biology.</title>
        <authorList>
            <person name="Wiegand S."/>
            <person name="Jogler M."/>
            <person name="Boedeker C."/>
            <person name="Pinto D."/>
            <person name="Vollmers J."/>
            <person name="Rivas-Marin E."/>
            <person name="Kohn T."/>
            <person name="Peeters S.H."/>
            <person name="Heuer A."/>
            <person name="Rast P."/>
            <person name="Oberbeckmann S."/>
            <person name="Bunk B."/>
            <person name="Jeske O."/>
            <person name="Meyerdierks A."/>
            <person name="Storesund J.E."/>
            <person name="Kallscheuer N."/>
            <person name="Luecker S."/>
            <person name="Lage O.M."/>
            <person name="Pohl T."/>
            <person name="Merkel B.J."/>
            <person name="Hornburger P."/>
            <person name="Mueller R.-W."/>
            <person name="Bruemmer F."/>
            <person name="Labrenz M."/>
            <person name="Spormann A.M."/>
            <person name="Op Den Camp H."/>
            <person name="Overmann J."/>
            <person name="Amann R."/>
            <person name="Jetten M.S.M."/>
            <person name="Mascher T."/>
            <person name="Medema M.H."/>
            <person name="Devos D.P."/>
            <person name="Kaster A.-K."/>
            <person name="Ovreas L."/>
            <person name="Rohde M."/>
            <person name="Galperin M.Y."/>
            <person name="Jogler C."/>
        </authorList>
    </citation>
    <scope>NUCLEOTIDE SEQUENCE [LARGE SCALE GENOMIC DNA]</scope>
    <source>
        <strain evidence="2 3">Pan54</strain>
    </source>
</reference>
<keyword evidence="1" id="KW-0472">Membrane</keyword>
<feature type="transmembrane region" description="Helical" evidence="1">
    <location>
        <begin position="186"/>
        <end position="207"/>
    </location>
</feature>
<feature type="transmembrane region" description="Helical" evidence="1">
    <location>
        <begin position="219"/>
        <end position="241"/>
    </location>
</feature>
<feature type="transmembrane region" description="Helical" evidence="1">
    <location>
        <begin position="332"/>
        <end position="351"/>
    </location>
</feature>
<dbReference type="Proteomes" id="UP000316095">
    <property type="component" value="Unassembled WGS sequence"/>
</dbReference>
<feature type="transmembrane region" description="Helical" evidence="1">
    <location>
        <begin position="55"/>
        <end position="75"/>
    </location>
</feature>
<protein>
    <recommendedName>
        <fullName evidence="4">Quinol:cytochrome C oxidoreductase</fullName>
    </recommendedName>
</protein>
<evidence type="ECO:0008006" key="4">
    <source>
        <dbReference type="Google" id="ProtNLM"/>
    </source>
</evidence>
<sequence length="407" mass="46223">MAHHGQTIPVENPGTLEQNVGQLGLFAMYAGAIGLLIAGLIAVTSNNWERFQFSYLHNLCFALSIALGALFFILIQHLTRAGWSTVVRRLAEMMTNGIVPLAVLFVPIVFLLLNGSDVLFLWNNKELAATDPLLIHKQIYLNPMWFTIRAIVYFAFWILCSRYYLMTSAKQDETGDPQLSLRMERYSAVSLILFALSITFASVDWIMSLDPRWFSTIIGVYYFANANVAFYATLAIVVHFANSKGMLNETVNAEHRHDIGKLLFGFNCFWAYIAFSQYLLYWYANIPEETVWYMRRQENGWEMVSLILIIGHFAIPFLGLMSRTVKRNPSQLFCWAVYLLVMCWIDLYWLIIPEVSPGSPAPGLIDLGCLVGIGGFFVFGTVKLSEQFTVLAVKDPRLQESLAFHNI</sequence>
<dbReference type="EMBL" id="SJPG01000001">
    <property type="protein sequence ID" value="TWT59459.1"/>
    <property type="molecule type" value="Genomic_DNA"/>
</dbReference>
<feature type="transmembrane region" description="Helical" evidence="1">
    <location>
        <begin position="363"/>
        <end position="382"/>
    </location>
</feature>
<keyword evidence="3" id="KW-1185">Reference proteome</keyword>
<dbReference type="RefSeq" id="WP_146501597.1">
    <property type="nucleotide sequence ID" value="NZ_SJPG01000001.1"/>
</dbReference>
<accession>A0A5C5X9T1</accession>
<comment type="caution">
    <text evidence="2">The sequence shown here is derived from an EMBL/GenBank/DDBJ whole genome shotgun (WGS) entry which is preliminary data.</text>
</comment>
<keyword evidence="1" id="KW-1133">Transmembrane helix</keyword>
<feature type="transmembrane region" description="Helical" evidence="1">
    <location>
        <begin position="303"/>
        <end position="320"/>
    </location>
</feature>
<name>A0A5C5X9T1_9PLAN</name>
<keyword evidence="1" id="KW-0812">Transmembrane</keyword>
<organism evidence="2 3">
    <name type="scientific">Rubinisphaera italica</name>
    <dbReference type="NCBI Taxonomy" id="2527969"/>
    <lineage>
        <taxon>Bacteria</taxon>
        <taxon>Pseudomonadati</taxon>
        <taxon>Planctomycetota</taxon>
        <taxon>Planctomycetia</taxon>
        <taxon>Planctomycetales</taxon>
        <taxon>Planctomycetaceae</taxon>
        <taxon>Rubinisphaera</taxon>
    </lineage>
</organism>